<evidence type="ECO:0000256" key="3">
    <source>
        <dbReference type="SAM" id="MobiDB-lite"/>
    </source>
</evidence>
<dbReference type="EMBL" id="BAABJR010000019">
    <property type="protein sequence ID" value="GAA5214951.1"/>
    <property type="molecule type" value="Genomic_DNA"/>
</dbReference>
<evidence type="ECO:0000313" key="6">
    <source>
        <dbReference type="Proteomes" id="UP001499878"/>
    </source>
</evidence>
<dbReference type="PRINTS" id="PR00038">
    <property type="entry name" value="HTHLUXR"/>
</dbReference>
<evidence type="ECO:0000259" key="4">
    <source>
        <dbReference type="PROSITE" id="PS50043"/>
    </source>
</evidence>
<feature type="region of interest" description="Disordered" evidence="3">
    <location>
        <begin position="974"/>
        <end position="998"/>
    </location>
</feature>
<proteinExistence type="predicted"/>
<dbReference type="Gene3D" id="1.10.10.10">
    <property type="entry name" value="Winged helix-like DNA-binding domain superfamily/Winged helix DNA-binding domain"/>
    <property type="match status" value="1"/>
</dbReference>
<keyword evidence="6" id="KW-1185">Reference proteome</keyword>
<dbReference type="InterPro" id="IPR000792">
    <property type="entry name" value="Tscrpt_reg_LuxR_C"/>
</dbReference>
<dbReference type="InterPro" id="IPR027417">
    <property type="entry name" value="P-loop_NTPase"/>
</dbReference>
<dbReference type="InterPro" id="IPR016032">
    <property type="entry name" value="Sig_transdc_resp-reg_C-effctor"/>
</dbReference>
<gene>
    <name evidence="5" type="ORF">GCM10023323_62070</name>
</gene>
<dbReference type="PANTHER" id="PTHR16305">
    <property type="entry name" value="TESTICULAR SOLUBLE ADENYLYL CYCLASE"/>
    <property type="match status" value="1"/>
</dbReference>
<evidence type="ECO:0000313" key="5">
    <source>
        <dbReference type="EMBL" id="GAA5214951.1"/>
    </source>
</evidence>
<dbReference type="SUPFAM" id="SSF52540">
    <property type="entry name" value="P-loop containing nucleoside triphosphate hydrolases"/>
    <property type="match status" value="1"/>
</dbReference>
<keyword evidence="2" id="KW-0067">ATP-binding</keyword>
<comment type="caution">
    <text evidence="5">The sequence shown here is derived from an EMBL/GenBank/DDBJ whole genome shotgun (WGS) entry which is preliminary data.</text>
</comment>
<evidence type="ECO:0000256" key="1">
    <source>
        <dbReference type="ARBA" id="ARBA00022741"/>
    </source>
</evidence>
<dbReference type="Pfam" id="PF00196">
    <property type="entry name" value="GerE"/>
    <property type="match status" value="1"/>
</dbReference>
<dbReference type="Gene3D" id="3.40.50.300">
    <property type="entry name" value="P-loop containing nucleotide triphosphate hydrolases"/>
    <property type="match status" value="1"/>
</dbReference>
<feature type="region of interest" description="Disordered" evidence="3">
    <location>
        <begin position="895"/>
        <end position="921"/>
    </location>
</feature>
<dbReference type="Pfam" id="PF13191">
    <property type="entry name" value="AAA_16"/>
    <property type="match status" value="1"/>
</dbReference>
<sequence length="998" mass="107314">MRPSVATAVGIRRGRPTGVGWAPDSPPVALALLTIVLVAQFPATAVKNRTGGLMVIIERNEHIDYLDDLLKMSEKGEGQVVLIEGPAASGKSELLRTFAASASRSAALTLGAVCSPAERVLPFGTLGQLFHSAALSLETDSEVAELLATGMSAVQATDSVPDVTHPDLAQVFHGICRVLFRLAAGEPVLISIDDVQHMDDHSRSCLLYVARRLSSTRILLVLSEGADLPLVHSPVRGELERLPCLHRLRLAPLSPDGVTQMLRHHIDEAAADRLSAEAYRVSGGNPLLLTALVDDFRQSGGVRAQGYGAAFANHLHRGDPVLLRTARALAVLEDDTTTVAEMAGLAGLDADTVAGALRSMTAAGLLADGRFRHPVARLAVLGGLPAQECQELNSAAARLLHERDAPVMRIARHLVAADRIQEPWETDLLLEAAEHLQLDGNLQMAVQCLRLAATAPRATDRQQAAIRAELARTEWQLNPSSAARHLGRLTADGRAGRLDRRELPTLLRQLLWLGRESDAGVVLDRMRGSVGEGNGGDARELRDTEMWLSATYPAHVRRQQSPGAPSLQRREGLVTPGTDPGLRAVAALCDHLARGRDREAATRAEEVLRDLRLSRRSAWAEEAALTALSALLYAERPDVALAWCGSAGSEAGVGQSAVWRAVLTAVRAEAAVRLGKLPEAVDQGRTALAHLSPKAWGVAVGLPLGSLVLGLTRTGDHDTAAGYLAVPVPEVMFRSRYGLHYLHARGHHYLATGHAHAALADFLSCGELMRGWGLDLAGIVPWRTSAAEAWLRLGNRDQARRMVQEQLGRPATGSTRTRGLCLRLLAAVSPAGQRPQLLAEASDLFEDCHDRYEQARVLGDLGRAHYALAQRSRARMVVRRARHLAAMCQATPLSRGLLSMPGEPQEEGRAAPEPEEAPVLTDSEHRVASLAVMGYTNREIADRLYVTASTVEQHLTRVFRKLGIKRRSDLPADLAARSAGQRRDRGIPSAVGRSGASV</sequence>
<dbReference type="RefSeq" id="WP_345636208.1">
    <property type="nucleotide sequence ID" value="NZ_BAABJR010000019.1"/>
</dbReference>
<dbReference type="PANTHER" id="PTHR16305:SF35">
    <property type="entry name" value="TRANSCRIPTIONAL ACTIVATOR DOMAIN"/>
    <property type="match status" value="1"/>
</dbReference>
<dbReference type="InterPro" id="IPR036388">
    <property type="entry name" value="WH-like_DNA-bd_sf"/>
</dbReference>
<dbReference type="SMART" id="SM00421">
    <property type="entry name" value="HTH_LUXR"/>
    <property type="match status" value="1"/>
</dbReference>
<dbReference type="PROSITE" id="PS50043">
    <property type="entry name" value="HTH_LUXR_2"/>
    <property type="match status" value="1"/>
</dbReference>
<name>A0ABP9TD90_9ACTN</name>
<reference evidence="6" key="1">
    <citation type="journal article" date="2019" name="Int. J. Syst. Evol. Microbiol.">
        <title>The Global Catalogue of Microorganisms (GCM) 10K type strain sequencing project: providing services to taxonomists for standard genome sequencing and annotation.</title>
        <authorList>
            <consortium name="The Broad Institute Genomics Platform"/>
            <consortium name="The Broad Institute Genome Sequencing Center for Infectious Disease"/>
            <person name="Wu L."/>
            <person name="Ma J."/>
        </authorList>
    </citation>
    <scope>NUCLEOTIDE SEQUENCE [LARGE SCALE GENOMIC DNA]</scope>
    <source>
        <strain evidence="6">JCM 18306</strain>
    </source>
</reference>
<accession>A0ABP9TD90</accession>
<dbReference type="SUPFAM" id="SSF46894">
    <property type="entry name" value="C-terminal effector domain of the bipartite response regulators"/>
    <property type="match status" value="1"/>
</dbReference>
<dbReference type="PROSITE" id="PS00622">
    <property type="entry name" value="HTH_LUXR_1"/>
    <property type="match status" value="1"/>
</dbReference>
<feature type="region of interest" description="Disordered" evidence="3">
    <location>
        <begin position="557"/>
        <end position="576"/>
    </location>
</feature>
<dbReference type="InterPro" id="IPR041664">
    <property type="entry name" value="AAA_16"/>
</dbReference>
<dbReference type="Proteomes" id="UP001499878">
    <property type="component" value="Unassembled WGS sequence"/>
</dbReference>
<dbReference type="CDD" id="cd06170">
    <property type="entry name" value="LuxR_C_like"/>
    <property type="match status" value="1"/>
</dbReference>
<evidence type="ECO:0000256" key="2">
    <source>
        <dbReference type="ARBA" id="ARBA00022840"/>
    </source>
</evidence>
<feature type="domain" description="HTH luxR-type" evidence="4">
    <location>
        <begin position="913"/>
        <end position="979"/>
    </location>
</feature>
<organism evidence="5 6">
    <name type="scientific">Streptomyces thinghirensis</name>
    <dbReference type="NCBI Taxonomy" id="551547"/>
    <lineage>
        <taxon>Bacteria</taxon>
        <taxon>Bacillati</taxon>
        <taxon>Actinomycetota</taxon>
        <taxon>Actinomycetes</taxon>
        <taxon>Kitasatosporales</taxon>
        <taxon>Streptomycetaceae</taxon>
        <taxon>Streptomyces</taxon>
    </lineage>
</organism>
<protein>
    <submittedName>
        <fullName evidence="5">LuxR family transcriptional regulator</fullName>
    </submittedName>
</protein>
<keyword evidence="1" id="KW-0547">Nucleotide-binding</keyword>